<dbReference type="SUPFAM" id="SSF143447">
    <property type="entry name" value="AMMECR1-like"/>
    <property type="match status" value="1"/>
</dbReference>
<dbReference type="PANTHER" id="PTHR13016">
    <property type="entry name" value="AMMECR1 HOMOLOG"/>
    <property type="match status" value="1"/>
</dbReference>
<dbReference type="InterPro" id="IPR027623">
    <property type="entry name" value="AmmeMemoSam_A"/>
</dbReference>
<gene>
    <name evidence="2" type="ORF">MNBD_DELTA01-652</name>
</gene>
<dbReference type="Pfam" id="PF01871">
    <property type="entry name" value="AMMECR1"/>
    <property type="match status" value="1"/>
</dbReference>
<dbReference type="AlphaFoldDB" id="A0A3B0RCE2"/>
<dbReference type="NCBIfam" id="TIGR04335">
    <property type="entry name" value="AmmeMemoSam_A"/>
    <property type="match status" value="1"/>
</dbReference>
<name>A0A3B0RCE2_9ZZZZ</name>
<dbReference type="InterPro" id="IPR027485">
    <property type="entry name" value="AMMECR1_N"/>
</dbReference>
<dbReference type="InterPro" id="IPR023473">
    <property type="entry name" value="AMMECR1"/>
</dbReference>
<reference evidence="2" key="1">
    <citation type="submission" date="2018-06" db="EMBL/GenBank/DDBJ databases">
        <authorList>
            <person name="Zhirakovskaya E."/>
        </authorList>
    </citation>
    <scope>NUCLEOTIDE SEQUENCE</scope>
</reference>
<dbReference type="Gene3D" id="3.30.1490.150">
    <property type="entry name" value="Hypothetical protein ph0010, domain 2"/>
    <property type="match status" value="1"/>
</dbReference>
<protein>
    <submittedName>
        <fullName evidence="2">COG2078: Uncharacterized ACR</fullName>
    </submittedName>
</protein>
<dbReference type="InterPro" id="IPR002733">
    <property type="entry name" value="AMMECR1_domain"/>
</dbReference>
<dbReference type="NCBIfam" id="TIGR00296">
    <property type="entry name" value="TIGR00296 family protein"/>
    <property type="match status" value="1"/>
</dbReference>
<dbReference type="Gene3D" id="3.30.700.20">
    <property type="entry name" value="Hypothetical protein ph0010, domain 1"/>
    <property type="match status" value="1"/>
</dbReference>
<organism evidence="2">
    <name type="scientific">hydrothermal vent metagenome</name>
    <dbReference type="NCBI Taxonomy" id="652676"/>
    <lineage>
        <taxon>unclassified sequences</taxon>
        <taxon>metagenomes</taxon>
        <taxon>ecological metagenomes</taxon>
    </lineage>
</organism>
<evidence type="ECO:0000259" key="1">
    <source>
        <dbReference type="PROSITE" id="PS51112"/>
    </source>
</evidence>
<sequence length="186" mass="20811">MAISDKDRETLLGLARATIASSVGGVEIPRFDLKGPEMRQIRGVFVTLHKNGRLRGCIGHFDPCDPLYQSVMDMAVAAATQDRRFDMVTMEELPDIDIEISVLSPLRKITDVEEIEIGKHGIYMTKGRIRGVLLPQVAVEQGYNREEFLNATCEKAGLSPTRWKDGSVEIEIFDAEIFSEKDRVLS</sequence>
<dbReference type="PANTHER" id="PTHR13016:SF0">
    <property type="entry name" value="AMME SYNDROME CANDIDATE GENE 1 PROTEIN"/>
    <property type="match status" value="1"/>
</dbReference>
<dbReference type="InterPro" id="IPR036071">
    <property type="entry name" value="AMMECR1_dom_sf"/>
</dbReference>
<evidence type="ECO:0000313" key="2">
    <source>
        <dbReference type="EMBL" id="VAV82313.1"/>
    </source>
</evidence>
<accession>A0A3B0RCE2</accession>
<feature type="domain" description="AMMECR1" evidence="1">
    <location>
        <begin position="6"/>
        <end position="186"/>
    </location>
</feature>
<proteinExistence type="predicted"/>
<dbReference type="EMBL" id="UOEA01000012">
    <property type="protein sequence ID" value="VAV82313.1"/>
    <property type="molecule type" value="Genomic_DNA"/>
</dbReference>
<dbReference type="PROSITE" id="PS51112">
    <property type="entry name" value="AMMECR1"/>
    <property type="match status" value="1"/>
</dbReference>